<dbReference type="EMBL" id="JPRF03000021">
    <property type="protein sequence ID" value="OEV37146.1"/>
    <property type="molecule type" value="Genomic_DNA"/>
</dbReference>
<proteinExistence type="predicted"/>
<reference evidence="3" key="1">
    <citation type="submission" date="2016-08" db="EMBL/GenBank/DDBJ databases">
        <title>Sequencing, Assembly and Comparative Genomics of S. aureofaciens ATCC 10762.</title>
        <authorList>
            <person name="Gradnigo J.S."/>
            <person name="Johnson N."/>
            <person name="Somerville G.A."/>
        </authorList>
    </citation>
    <scope>NUCLEOTIDE SEQUENCE [LARGE SCALE GENOMIC DNA]</scope>
    <source>
        <strain evidence="3">ATCC 10762</strain>
    </source>
</reference>
<comment type="caution">
    <text evidence="3">The sequence shown here is derived from an EMBL/GenBank/DDBJ whole genome shotgun (WGS) entry which is preliminary data.</text>
</comment>
<dbReference type="KEGG" id="kau:B6264_24165"/>
<name>A0A1E7N8W8_KITAU</name>
<dbReference type="Proteomes" id="UP000037395">
    <property type="component" value="Unassembled WGS sequence"/>
</dbReference>
<keyword evidence="2" id="KW-0472">Membrane</keyword>
<evidence type="ECO:0000313" key="3">
    <source>
        <dbReference type="EMBL" id="OEV37146.1"/>
    </source>
</evidence>
<feature type="transmembrane region" description="Helical" evidence="2">
    <location>
        <begin position="130"/>
        <end position="149"/>
    </location>
</feature>
<evidence type="ECO:0000313" key="4">
    <source>
        <dbReference type="Proteomes" id="UP000037395"/>
    </source>
</evidence>
<keyword evidence="4" id="KW-1185">Reference proteome</keyword>
<gene>
    <name evidence="3" type="ORF">HS99_0004825</name>
</gene>
<feature type="region of interest" description="Disordered" evidence="1">
    <location>
        <begin position="152"/>
        <end position="185"/>
    </location>
</feature>
<keyword evidence="2" id="KW-1133">Transmembrane helix</keyword>
<feature type="compositionally biased region" description="Low complexity" evidence="1">
    <location>
        <begin position="99"/>
        <end position="109"/>
    </location>
</feature>
<feature type="region of interest" description="Disordered" evidence="1">
    <location>
        <begin position="57"/>
        <end position="121"/>
    </location>
</feature>
<sequence>MDVNYPTQTSNQYEFQIRGFFREHPVFVVKAFDRHERAFPFAAARCVDDFYDDDHRHHEDGDRDDHARPHDGVAADGGGPSGAPSPEGGDQGHNGQPAPETSTSGGTSLSPPPGGETFGESIGRLGAKRIGIASGGLLMVLGALAAAWLRRRRRKRATRPEQGPAAPPTPDGASDQEPEVPPAQP</sequence>
<accession>A0A1E7N8W8</accession>
<keyword evidence="2" id="KW-0812">Transmembrane</keyword>
<evidence type="ECO:0000256" key="1">
    <source>
        <dbReference type="SAM" id="MobiDB-lite"/>
    </source>
</evidence>
<evidence type="ECO:0000256" key="2">
    <source>
        <dbReference type="SAM" id="Phobius"/>
    </source>
</evidence>
<feature type="compositionally biased region" description="Basic and acidic residues" evidence="1">
    <location>
        <begin position="57"/>
        <end position="73"/>
    </location>
</feature>
<protein>
    <submittedName>
        <fullName evidence="3">Uncharacterized protein</fullName>
    </submittedName>
</protein>
<dbReference type="AlphaFoldDB" id="A0A1E7N8W8"/>
<organism evidence="3 4">
    <name type="scientific">Kitasatospora aureofaciens</name>
    <name type="common">Streptomyces aureofaciens</name>
    <dbReference type="NCBI Taxonomy" id="1894"/>
    <lineage>
        <taxon>Bacteria</taxon>
        <taxon>Bacillati</taxon>
        <taxon>Actinomycetota</taxon>
        <taxon>Actinomycetes</taxon>
        <taxon>Kitasatosporales</taxon>
        <taxon>Streptomycetaceae</taxon>
        <taxon>Kitasatospora</taxon>
    </lineage>
</organism>